<feature type="domain" description="Superoxide dismutase copper/zinc binding" evidence="8">
    <location>
        <begin position="86"/>
        <end position="186"/>
    </location>
</feature>
<dbReference type="GO" id="GO:0005507">
    <property type="term" value="F:copper ion binding"/>
    <property type="evidence" value="ECO:0007669"/>
    <property type="project" value="InterPro"/>
</dbReference>
<evidence type="ECO:0000256" key="1">
    <source>
        <dbReference type="ARBA" id="ARBA00012682"/>
    </source>
</evidence>
<name>A0A7R8YMC1_HERIL</name>
<dbReference type="Proteomes" id="UP000594454">
    <property type="component" value="Chromosome 1"/>
</dbReference>
<dbReference type="PANTHER" id="PTHR10003">
    <property type="entry name" value="SUPEROXIDE DISMUTASE CU-ZN -RELATED"/>
    <property type="match status" value="1"/>
</dbReference>
<protein>
    <recommendedName>
        <fullName evidence="1">superoxide dismutase</fullName>
        <ecNumber evidence="1">1.15.1.1</ecNumber>
    </recommendedName>
</protein>
<organism evidence="9 10">
    <name type="scientific">Hermetia illucens</name>
    <name type="common">Black soldier fly</name>
    <dbReference type="NCBI Taxonomy" id="343691"/>
    <lineage>
        <taxon>Eukaryota</taxon>
        <taxon>Metazoa</taxon>
        <taxon>Ecdysozoa</taxon>
        <taxon>Arthropoda</taxon>
        <taxon>Hexapoda</taxon>
        <taxon>Insecta</taxon>
        <taxon>Pterygota</taxon>
        <taxon>Neoptera</taxon>
        <taxon>Endopterygota</taxon>
        <taxon>Diptera</taxon>
        <taxon>Brachycera</taxon>
        <taxon>Stratiomyomorpha</taxon>
        <taxon>Stratiomyidae</taxon>
        <taxon>Hermetiinae</taxon>
        <taxon>Hermetia</taxon>
    </lineage>
</organism>
<dbReference type="EMBL" id="LR899009">
    <property type="protein sequence ID" value="CAD7078393.1"/>
    <property type="molecule type" value="Genomic_DNA"/>
</dbReference>
<keyword evidence="7" id="KW-0732">Signal</keyword>
<evidence type="ECO:0000256" key="3">
    <source>
        <dbReference type="ARBA" id="ARBA00022833"/>
    </source>
</evidence>
<dbReference type="InParanoid" id="A0A7R8YMC1"/>
<keyword evidence="2" id="KW-0479">Metal-binding</keyword>
<proteinExistence type="predicted"/>
<keyword evidence="10" id="KW-1185">Reference proteome</keyword>
<evidence type="ECO:0000313" key="9">
    <source>
        <dbReference type="EMBL" id="CAD7078393.1"/>
    </source>
</evidence>
<evidence type="ECO:0000313" key="10">
    <source>
        <dbReference type="Proteomes" id="UP000594454"/>
    </source>
</evidence>
<evidence type="ECO:0000256" key="2">
    <source>
        <dbReference type="ARBA" id="ARBA00022723"/>
    </source>
</evidence>
<dbReference type="FunCoup" id="A0A7R8YMC1">
    <property type="interactions" value="68"/>
</dbReference>
<evidence type="ECO:0000256" key="6">
    <source>
        <dbReference type="ARBA" id="ARBA00049204"/>
    </source>
</evidence>
<feature type="signal peptide" evidence="7">
    <location>
        <begin position="1"/>
        <end position="20"/>
    </location>
</feature>
<comment type="catalytic activity">
    <reaction evidence="6">
        <text>2 superoxide + 2 H(+) = H2O2 + O2</text>
        <dbReference type="Rhea" id="RHEA:20696"/>
        <dbReference type="ChEBI" id="CHEBI:15378"/>
        <dbReference type="ChEBI" id="CHEBI:15379"/>
        <dbReference type="ChEBI" id="CHEBI:16240"/>
        <dbReference type="ChEBI" id="CHEBI:18421"/>
        <dbReference type="EC" id="1.15.1.1"/>
    </reaction>
</comment>
<dbReference type="SUPFAM" id="SSF49329">
    <property type="entry name" value="Cu,Zn superoxide dismutase-like"/>
    <property type="match status" value="1"/>
</dbReference>
<dbReference type="AlphaFoldDB" id="A0A7R8YMC1"/>
<dbReference type="InterPro" id="IPR001424">
    <property type="entry name" value="SOD_Cu_Zn_dom"/>
</dbReference>
<reference evidence="9 10" key="1">
    <citation type="submission" date="2020-11" db="EMBL/GenBank/DDBJ databases">
        <authorList>
            <person name="Wallbank WR R."/>
            <person name="Pardo Diaz C."/>
            <person name="Kozak K."/>
            <person name="Martin S."/>
            <person name="Jiggins C."/>
            <person name="Moest M."/>
            <person name="Warren A I."/>
            <person name="Generalovic N T."/>
            <person name="Byers J.R.P. K."/>
            <person name="Montejo-Kovacevich G."/>
            <person name="Yen C E."/>
        </authorList>
    </citation>
    <scope>NUCLEOTIDE SEQUENCE [LARGE SCALE GENOMIC DNA]</scope>
</reference>
<dbReference type="OrthoDB" id="2015551at2759"/>
<accession>A0A7R8YMC1</accession>
<gene>
    <name evidence="9" type="ORF">HERILL_LOCUS1661</name>
</gene>
<dbReference type="GO" id="GO:0004784">
    <property type="term" value="F:superoxide dismutase activity"/>
    <property type="evidence" value="ECO:0007669"/>
    <property type="project" value="UniProtKB-EC"/>
</dbReference>
<dbReference type="EC" id="1.15.1.1" evidence="1"/>
<dbReference type="Gene3D" id="2.60.40.200">
    <property type="entry name" value="Superoxide dismutase, copper/zinc binding domain"/>
    <property type="match status" value="1"/>
</dbReference>
<feature type="chain" id="PRO_5031024071" description="superoxide dismutase" evidence="7">
    <location>
        <begin position="21"/>
        <end position="227"/>
    </location>
</feature>
<evidence type="ECO:0000259" key="8">
    <source>
        <dbReference type="Pfam" id="PF00080"/>
    </source>
</evidence>
<keyword evidence="5" id="KW-0560">Oxidoreductase</keyword>
<dbReference type="InterPro" id="IPR036423">
    <property type="entry name" value="SOD-like_Cu/Zn_dom_sf"/>
</dbReference>
<dbReference type="Pfam" id="PF00080">
    <property type="entry name" value="Sod_Cu"/>
    <property type="match status" value="1"/>
</dbReference>
<keyword evidence="3" id="KW-0862">Zinc</keyword>
<sequence length="227" mass="24896">MVPALFVINLLNMHLTSTFCNPTGELLGNSFPPPDVQIIMGTQYTKTEQMVMPLIPGSPQGYLPYPVPTWRASAYLMSESGDETLRGVVLFHQFSPSHFIQVTVNLTGMPPGKHAIHIHSFGDISRGCQSTGTHMPSNFVGNIEAKDDGIVSVIFYSPYLIMFGFNGIVGRSVVIHSNPIDQSRHPAVFSSTIMMVPVNKMPHPSEENILGKPLMCGVITVTNNREK</sequence>
<evidence type="ECO:0000256" key="5">
    <source>
        <dbReference type="ARBA" id="ARBA00023002"/>
    </source>
</evidence>
<dbReference type="InterPro" id="IPR024134">
    <property type="entry name" value="SOD_Cu/Zn_/chaperone"/>
</dbReference>
<keyword evidence="4" id="KW-0049">Antioxidant</keyword>
<evidence type="ECO:0000256" key="4">
    <source>
        <dbReference type="ARBA" id="ARBA00022862"/>
    </source>
</evidence>
<evidence type="ECO:0000256" key="7">
    <source>
        <dbReference type="SAM" id="SignalP"/>
    </source>
</evidence>